<comment type="caution">
    <text evidence="1">The sequence shown here is derived from an EMBL/GenBank/DDBJ whole genome shotgun (WGS) entry which is preliminary data.</text>
</comment>
<gene>
    <name evidence="1" type="ORF">FEQUK3_LOCUS11160</name>
</gene>
<proteinExistence type="predicted"/>
<sequence length="170" mass="19100">MVSANTMSWDLLPVSGKGKGKLVILNDIPDVNKPNLLKDLKTQLGESNIRIVDSYIMNKPPTCDRLERDLRFLYIQQLLKLVDQGCSVIMTTSKLDTPSNREDLLNLCQAVHKKQHKLVWVNANRRRTKVDICECDEEAEMSTAITGFTLSCHPRGIHSLRVCKPGDGAL</sequence>
<dbReference type="EMBL" id="CAJSTJ010000184">
    <property type="protein sequence ID" value="CAG7565413.1"/>
    <property type="molecule type" value="Genomic_DNA"/>
</dbReference>
<evidence type="ECO:0000313" key="1">
    <source>
        <dbReference type="EMBL" id="CAG7565413.1"/>
    </source>
</evidence>
<dbReference type="AlphaFoldDB" id="A0A8J2IVZ6"/>
<accession>A0A8J2IVZ6</accession>
<protein>
    <submittedName>
        <fullName evidence="1">Uncharacterized protein</fullName>
    </submittedName>
</protein>
<name>A0A8J2IVZ6_FUSEQ</name>
<reference evidence="1" key="1">
    <citation type="submission" date="2021-05" db="EMBL/GenBank/DDBJ databases">
        <authorList>
            <person name="Khan N."/>
        </authorList>
    </citation>
    <scope>NUCLEOTIDE SEQUENCE</scope>
</reference>
<dbReference type="Proteomes" id="UP000693738">
    <property type="component" value="Unassembled WGS sequence"/>
</dbReference>
<evidence type="ECO:0000313" key="2">
    <source>
        <dbReference type="Proteomes" id="UP000693738"/>
    </source>
</evidence>
<organism evidence="1 2">
    <name type="scientific">Fusarium equiseti</name>
    <name type="common">Fusarium scirpi</name>
    <dbReference type="NCBI Taxonomy" id="61235"/>
    <lineage>
        <taxon>Eukaryota</taxon>
        <taxon>Fungi</taxon>
        <taxon>Dikarya</taxon>
        <taxon>Ascomycota</taxon>
        <taxon>Pezizomycotina</taxon>
        <taxon>Sordariomycetes</taxon>
        <taxon>Hypocreomycetidae</taxon>
        <taxon>Hypocreales</taxon>
        <taxon>Nectriaceae</taxon>
        <taxon>Fusarium</taxon>
        <taxon>Fusarium incarnatum-equiseti species complex</taxon>
    </lineage>
</organism>